<proteinExistence type="predicted"/>
<accession>A0A6A5TUG9</accession>
<evidence type="ECO:0000259" key="1">
    <source>
        <dbReference type="Pfam" id="PF24864"/>
    </source>
</evidence>
<feature type="domain" description="DUF7730" evidence="1">
    <location>
        <begin position="47"/>
        <end position="169"/>
    </location>
</feature>
<dbReference type="OrthoDB" id="5413827at2759"/>
<evidence type="ECO:0000313" key="2">
    <source>
        <dbReference type="EMBL" id="KAF1956275.1"/>
    </source>
</evidence>
<dbReference type="EMBL" id="ML976992">
    <property type="protein sequence ID" value="KAF1956275.1"/>
    <property type="molecule type" value="Genomic_DNA"/>
</dbReference>
<protein>
    <recommendedName>
        <fullName evidence="1">DUF7730 domain-containing protein</fullName>
    </recommendedName>
</protein>
<sequence>MEPRYSLRRTGARARRQRKITHRLESGLVSLEQTPADLVQVVQNNSKTTLLSLPAEIRMRIWEYALGGVCICHVPLKNSDEANTKVFDEDTAFEKGSGRDFSPRRNDKSSNTVSYSIALLPVCRQIYSEVAVLPYSLNTFYFHKSNLMRRWWKLRQPAQRNAVQHITMDVWEDFSSCCEILLSTNAFPNLKTVTVVCWCQFYYLHLDDVEKYFMGDSYWERKKLQNVEDLEKKGYAIYVQKRMQDEHDAVVSFKGPLTYAALMKRKMKLDARRTHH</sequence>
<dbReference type="PANTHER" id="PTHR38790">
    <property type="entry name" value="2EXR DOMAIN-CONTAINING PROTEIN-RELATED"/>
    <property type="match status" value="1"/>
</dbReference>
<name>A0A6A5TUG9_9PLEO</name>
<dbReference type="InterPro" id="IPR056632">
    <property type="entry name" value="DUF7730"/>
</dbReference>
<gene>
    <name evidence="2" type="ORF">CC80DRAFT_535618</name>
</gene>
<dbReference type="AlphaFoldDB" id="A0A6A5TUG9"/>
<keyword evidence="3" id="KW-1185">Reference proteome</keyword>
<reference evidence="2" key="1">
    <citation type="journal article" date="2020" name="Stud. Mycol.">
        <title>101 Dothideomycetes genomes: a test case for predicting lifestyles and emergence of pathogens.</title>
        <authorList>
            <person name="Haridas S."/>
            <person name="Albert R."/>
            <person name="Binder M."/>
            <person name="Bloem J."/>
            <person name="Labutti K."/>
            <person name="Salamov A."/>
            <person name="Andreopoulos B."/>
            <person name="Baker S."/>
            <person name="Barry K."/>
            <person name="Bills G."/>
            <person name="Bluhm B."/>
            <person name="Cannon C."/>
            <person name="Castanera R."/>
            <person name="Culley D."/>
            <person name="Daum C."/>
            <person name="Ezra D."/>
            <person name="Gonzalez J."/>
            <person name="Henrissat B."/>
            <person name="Kuo A."/>
            <person name="Liang C."/>
            <person name="Lipzen A."/>
            <person name="Lutzoni F."/>
            <person name="Magnuson J."/>
            <person name="Mondo S."/>
            <person name="Nolan M."/>
            <person name="Ohm R."/>
            <person name="Pangilinan J."/>
            <person name="Park H.-J."/>
            <person name="Ramirez L."/>
            <person name="Alfaro M."/>
            <person name="Sun H."/>
            <person name="Tritt A."/>
            <person name="Yoshinaga Y."/>
            <person name="Zwiers L.-H."/>
            <person name="Turgeon B."/>
            <person name="Goodwin S."/>
            <person name="Spatafora J."/>
            <person name="Crous P."/>
            <person name="Grigoriev I."/>
        </authorList>
    </citation>
    <scope>NUCLEOTIDE SEQUENCE</scope>
    <source>
        <strain evidence="2">CBS 675.92</strain>
    </source>
</reference>
<evidence type="ECO:0000313" key="3">
    <source>
        <dbReference type="Proteomes" id="UP000800035"/>
    </source>
</evidence>
<organism evidence="2 3">
    <name type="scientific">Byssothecium circinans</name>
    <dbReference type="NCBI Taxonomy" id="147558"/>
    <lineage>
        <taxon>Eukaryota</taxon>
        <taxon>Fungi</taxon>
        <taxon>Dikarya</taxon>
        <taxon>Ascomycota</taxon>
        <taxon>Pezizomycotina</taxon>
        <taxon>Dothideomycetes</taxon>
        <taxon>Pleosporomycetidae</taxon>
        <taxon>Pleosporales</taxon>
        <taxon>Massarineae</taxon>
        <taxon>Massarinaceae</taxon>
        <taxon>Byssothecium</taxon>
    </lineage>
</organism>
<dbReference type="PANTHER" id="PTHR38790:SF4">
    <property type="entry name" value="2EXR DOMAIN-CONTAINING PROTEIN"/>
    <property type="match status" value="1"/>
</dbReference>
<dbReference type="Pfam" id="PF24864">
    <property type="entry name" value="DUF7730"/>
    <property type="match status" value="1"/>
</dbReference>
<dbReference type="Proteomes" id="UP000800035">
    <property type="component" value="Unassembled WGS sequence"/>
</dbReference>